<reference evidence="1 2" key="1">
    <citation type="submission" date="2016-12" db="EMBL/GenBank/DDBJ databases">
        <title>The genome of dimorphic prosthecate Glycocaulis alkaliphilus 6b-8t, isolated from crude oil dictates its adaptability in petroleum environments.</title>
        <authorList>
            <person name="Wu X.-L."/>
            <person name="Geng S."/>
        </authorList>
    </citation>
    <scope>NUCLEOTIDE SEQUENCE [LARGE SCALE GENOMIC DNA]</scope>
    <source>
        <strain evidence="1 2">6B-8</strain>
    </source>
</reference>
<dbReference type="OrthoDB" id="7631486at2"/>
<organism evidence="1 2">
    <name type="scientific">Glycocaulis alkaliphilus</name>
    <dbReference type="NCBI Taxonomy" id="1434191"/>
    <lineage>
        <taxon>Bacteria</taxon>
        <taxon>Pseudomonadati</taxon>
        <taxon>Pseudomonadota</taxon>
        <taxon>Alphaproteobacteria</taxon>
        <taxon>Maricaulales</taxon>
        <taxon>Maricaulaceae</taxon>
        <taxon>Glycocaulis</taxon>
    </lineage>
</organism>
<name>A0A3T0E5T9_9PROT</name>
<evidence type="ECO:0000313" key="1">
    <source>
        <dbReference type="EMBL" id="AZU02741.1"/>
    </source>
</evidence>
<proteinExistence type="predicted"/>
<dbReference type="EMBL" id="CP018911">
    <property type="protein sequence ID" value="AZU02741.1"/>
    <property type="molecule type" value="Genomic_DNA"/>
</dbReference>
<accession>A0A3T0E5T9</accession>
<protein>
    <submittedName>
        <fullName evidence="1">Uncharacterized protein</fullName>
    </submittedName>
</protein>
<evidence type="ECO:0000313" key="2">
    <source>
        <dbReference type="Proteomes" id="UP000286954"/>
    </source>
</evidence>
<gene>
    <name evidence="1" type="ORF">X907_0191</name>
</gene>
<sequence>MAKPRKTSPTAPKPLDRLDDCRSVASPSRQITLWPDRLEETAQGALVRRIAIEAVEEVRLSVEPSGIGAKDPAQIICRVSAGDRTISFSSLRSTGILKWENQADRFALFLREVHGALKEREDVAYVEGAPLAAKLKAFLPALGVGVAGTVLAGWAFTAGQIVIGLIGLVPAVTGGYSAWIFRPLGEKTYDPAKFG</sequence>
<dbReference type="KEGG" id="gak:X907_0191"/>
<dbReference type="RefSeq" id="WP_127565197.1">
    <property type="nucleotide sequence ID" value="NZ_BMFB01000004.1"/>
</dbReference>
<dbReference type="Proteomes" id="UP000286954">
    <property type="component" value="Chromosome"/>
</dbReference>
<dbReference type="AlphaFoldDB" id="A0A3T0E5T9"/>
<keyword evidence="2" id="KW-1185">Reference proteome</keyword>